<dbReference type="PANTHER" id="PTHR21262:SF36">
    <property type="entry name" value="BIFUNCTIONAL (P)PPGPP SYNTHASE_HYDROLASE SPOT"/>
    <property type="match status" value="1"/>
</dbReference>
<feature type="domain" description="TGS" evidence="9">
    <location>
        <begin position="383"/>
        <end position="444"/>
    </location>
</feature>
<dbReference type="EC" id="2.7.6.5" evidence="1"/>
<gene>
    <name evidence="10" type="ORF">CVN68_15725</name>
</gene>
<evidence type="ECO:0000256" key="6">
    <source>
        <dbReference type="RuleBase" id="RU003847"/>
    </source>
</evidence>
<dbReference type="SMART" id="SM00954">
    <property type="entry name" value="RelA_SpoT"/>
    <property type="match status" value="1"/>
</dbReference>
<dbReference type="AlphaFoldDB" id="A0A2K8MH73"/>
<name>A0A2K8MH73_9SPHN</name>
<dbReference type="GO" id="GO:0008893">
    <property type="term" value="F:guanosine-3',5'-bis(diphosphate) 3'-diphosphatase activity"/>
    <property type="evidence" value="ECO:0007669"/>
    <property type="project" value="TreeGrafter"/>
</dbReference>
<dbReference type="SMART" id="SM00471">
    <property type="entry name" value="HDc"/>
    <property type="match status" value="1"/>
</dbReference>
<sequence length="695" mass="77888">MLRQYELVDRVLSYDPEADEALLNRAYVFSVNAHGSQKRASGDPYFSHPIEVAGILTDLHLDAETIATAILHDTIEDTVATPEEIRRLFGDNVARMVDGVTKLSKIEAQTESERAAENLRKFLLAMSDDIRVLLVKLADRLHNMRTLHFIKNPDKRKRIARETMDIYAPLAERIGMYEFMKEMQTLAFRELEPEAYESITKRLESLKVEGEDRIAKIASGLKLLLARGGVDGEISGREKHPYSIWKKMSERHVSLEQLSDVMAFRAIVESEEACYRALGVIHRRWPMVPGRFKDYISTPKRNGYRSLHTTIMHAGDTRVEIQIRTRDMHARAEFGLAAHWAYKQDSVRPDTQVSWIRDLIEILEHAESPEELLEHTRMAMYQDRIFAFTPKGELIQLPKGATPIDFAYAVHTDLGDQAVGAKVNGKVVPLRTEIEQGDQVAILRSKAQEPQANWLNFAITGKARAAIRRHIRHKERDETVALGRKLYDEIVQRLPTPAGEGALKDALKRLKLPDEGALMEAIARRKLTDGQVMEAVMPGSTEGAGDEMPSQARAIDIKGLTPGVAFNFSEDCRPVPGDRIVGVRRPGEPIEVHRIDCAGLGETDEEDWVDLTWGDRAEGGIARIAVTLKNEPGALGAVATLIGGQKANILGLRMDNRDTTFHTNAIDLEVRNATHLMRLLAALRAADVVNSVERA</sequence>
<dbReference type="EMBL" id="CP024923">
    <property type="protein sequence ID" value="ATY33235.1"/>
    <property type="molecule type" value="Genomic_DNA"/>
</dbReference>
<dbReference type="Gene3D" id="3.10.20.30">
    <property type="match status" value="1"/>
</dbReference>
<dbReference type="PANTHER" id="PTHR21262">
    <property type="entry name" value="GUANOSINE-3',5'-BIS DIPHOSPHATE 3'-PYROPHOSPHOHYDROLASE"/>
    <property type="match status" value="1"/>
</dbReference>
<dbReference type="Gene3D" id="1.10.3210.10">
    <property type="entry name" value="Hypothetical protein af1432"/>
    <property type="match status" value="1"/>
</dbReference>
<dbReference type="InterPro" id="IPR012676">
    <property type="entry name" value="TGS-like"/>
</dbReference>
<comment type="similarity">
    <text evidence="6">Belongs to the relA/spoT family.</text>
</comment>
<dbReference type="KEGG" id="sphc:CVN68_15725"/>
<dbReference type="CDD" id="cd00077">
    <property type="entry name" value="HDc"/>
    <property type="match status" value="1"/>
</dbReference>
<dbReference type="SUPFAM" id="SSF109604">
    <property type="entry name" value="HD-domain/PDEase-like"/>
    <property type="match status" value="1"/>
</dbReference>
<evidence type="ECO:0000259" key="9">
    <source>
        <dbReference type="PROSITE" id="PS51880"/>
    </source>
</evidence>
<dbReference type="FunFam" id="1.10.3210.10:FF:000001">
    <property type="entry name" value="GTP pyrophosphokinase RelA"/>
    <property type="match status" value="1"/>
</dbReference>
<evidence type="ECO:0000256" key="2">
    <source>
        <dbReference type="ARBA" id="ARBA00014315"/>
    </source>
</evidence>
<dbReference type="Gene3D" id="3.30.460.10">
    <property type="entry name" value="Beta Polymerase, domain 2"/>
    <property type="match status" value="1"/>
</dbReference>
<dbReference type="GO" id="GO:0042594">
    <property type="term" value="P:response to starvation"/>
    <property type="evidence" value="ECO:0007669"/>
    <property type="project" value="TreeGrafter"/>
</dbReference>
<organism evidence="10 11">
    <name type="scientific">Sphingomonas psychrotolerans</name>
    <dbReference type="NCBI Taxonomy" id="1327635"/>
    <lineage>
        <taxon>Bacteria</taxon>
        <taxon>Pseudomonadati</taxon>
        <taxon>Pseudomonadota</taxon>
        <taxon>Alphaproteobacteria</taxon>
        <taxon>Sphingomonadales</taxon>
        <taxon>Sphingomonadaceae</taxon>
        <taxon>Sphingomonas</taxon>
    </lineage>
</organism>
<evidence type="ECO:0000313" key="11">
    <source>
        <dbReference type="Proteomes" id="UP000229081"/>
    </source>
</evidence>
<dbReference type="PROSITE" id="PS51831">
    <property type="entry name" value="HD"/>
    <property type="match status" value="1"/>
</dbReference>
<dbReference type="InterPro" id="IPR043519">
    <property type="entry name" value="NT_sf"/>
</dbReference>
<dbReference type="InterPro" id="IPR002912">
    <property type="entry name" value="ACT_dom"/>
</dbReference>
<dbReference type="Pfam" id="PF04607">
    <property type="entry name" value="RelA_SpoT"/>
    <property type="match status" value="1"/>
</dbReference>
<dbReference type="NCBIfam" id="TIGR00691">
    <property type="entry name" value="spoT_relA"/>
    <property type="match status" value="1"/>
</dbReference>
<dbReference type="FunFam" id="3.30.460.10:FF:000001">
    <property type="entry name" value="GTP pyrophosphokinase RelA"/>
    <property type="match status" value="1"/>
</dbReference>
<dbReference type="CDD" id="cd04876">
    <property type="entry name" value="ACT_RelA-SpoT"/>
    <property type="match status" value="1"/>
</dbReference>
<dbReference type="InterPro" id="IPR004811">
    <property type="entry name" value="RelA/Spo_fam"/>
</dbReference>
<dbReference type="Pfam" id="PF13328">
    <property type="entry name" value="HD_4"/>
    <property type="match status" value="1"/>
</dbReference>
<dbReference type="InterPro" id="IPR004095">
    <property type="entry name" value="TGS"/>
</dbReference>
<evidence type="ECO:0000256" key="5">
    <source>
        <dbReference type="ARBA" id="ARBA00048244"/>
    </source>
</evidence>
<dbReference type="InterPro" id="IPR033655">
    <property type="entry name" value="TGS_RelA/SpoT"/>
</dbReference>
<dbReference type="SUPFAM" id="SSF81301">
    <property type="entry name" value="Nucleotidyltransferase"/>
    <property type="match status" value="1"/>
</dbReference>
<proteinExistence type="inferred from homology"/>
<comment type="function">
    <text evidence="6">In eubacteria ppGpp (guanosine 3'-diphosphate 5'-diphosphate) is a mediator of the stringent response that coordinates a variety of cellular activities in response to changes in nutritional abundance.</text>
</comment>
<protein>
    <recommendedName>
        <fullName evidence="2">GTP pyrophosphokinase rsh</fullName>
        <ecNumber evidence="1">2.7.6.5</ecNumber>
    </recommendedName>
    <alternativeName>
        <fullName evidence="4">(p)ppGpp synthase</fullName>
    </alternativeName>
    <alternativeName>
        <fullName evidence="3">ATP:GTP 3'-pyrophosphotransferase</fullName>
    </alternativeName>
</protein>
<dbReference type="GO" id="GO:0005886">
    <property type="term" value="C:plasma membrane"/>
    <property type="evidence" value="ECO:0007669"/>
    <property type="project" value="TreeGrafter"/>
</dbReference>
<reference evidence="10 11" key="1">
    <citation type="submission" date="2017-11" db="EMBL/GenBank/DDBJ databases">
        <title>Complete genome sequence of Sphingomonas sp. Strain Cra20, a psychrotolerant potential plant growth promoting rhizobacteria.</title>
        <authorList>
            <person name="Luo Y."/>
        </authorList>
    </citation>
    <scope>NUCLEOTIDE SEQUENCE [LARGE SCALE GENOMIC DNA]</scope>
    <source>
        <strain evidence="10 11">Cra20</strain>
    </source>
</reference>
<evidence type="ECO:0000256" key="3">
    <source>
        <dbReference type="ARBA" id="ARBA00029754"/>
    </source>
</evidence>
<dbReference type="GO" id="GO:0015949">
    <property type="term" value="P:nucleobase-containing small molecule interconversion"/>
    <property type="evidence" value="ECO:0007669"/>
    <property type="project" value="UniProtKB-ARBA"/>
</dbReference>
<dbReference type="Pfam" id="PF13291">
    <property type="entry name" value="ACT_4"/>
    <property type="match status" value="1"/>
</dbReference>
<dbReference type="InterPro" id="IPR045600">
    <property type="entry name" value="RelA/SpoT_AH_RIS"/>
</dbReference>
<dbReference type="InterPro" id="IPR003607">
    <property type="entry name" value="HD/PDEase_dom"/>
</dbReference>
<dbReference type="FunFam" id="3.10.20.30:FF:000002">
    <property type="entry name" value="GTP pyrophosphokinase (RelA/SpoT)"/>
    <property type="match status" value="1"/>
</dbReference>
<dbReference type="SUPFAM" id="SSF55021">
    <property type="entry name" value="ACT-like"/>
    <property type="match status" value="1"/>
</dbReference>
<dbReference type="SUPFAM" id="SSF81271">
    <property type="entry name" value="TGS-like"/>
    <property type="match status" value="1"/>
</dbReference>
<feature type="domain" description="HD" evidence="8">
    <location>
        <begin position="45"/>
        <end position="144"/>
    </location>
</feature>
<evidence type="ECO:0000313" key="10">
    <source>
        <dbReference type="EMBL" id="ATY33235.1"/>
    </source>
</evidence>
<feature type="domain" description="ACT" evidence="7">
    <location>
        <begin position="623"/>
        <end position="695"/>
    </location>
</feature>
<keyword evidence="11" id="KW-1185">Reference proteome</keyword>
<dbReference type="PROSITE" id="PS51671">
    <property type="entry name" value="ACT"/>
    <property type="match status" value="1"/>
</dbReference>
<dbReference type="Proteomes" id="UP000229081">
    <property type="component" value="Chromosome"/>
</dbReference>
<dbReference type="InterPro" id="IPR045865">
    <property type="entry name" value="ACT-like_dom_sf"/>
</dbReference>
<evidence type="ECO:0000259" key="8">
    <source>
        <dbReference type="PROSITE" id="PS51831"/>
    </source>
</evidence>
<evidence type="ECO:0000256" key="4">
    <source>
        <dbReference type="ARBA" id="ARBA00032407"/>
    </source>
</evidence>
<accession>A0A2K8MH73</accession>
<dbReference type="InterPro" id="IPR012675">
    <property type="entry name" value="Beta-grasp_dom_sf"/>
</dbReference>
<dbReference type="InterPro" id="IPR006674">
    <property type="entry name" value="HD_domain"/>
</dbReference>
<dbReference type="OrthoDB" id="9805041at2"/>
<dbReference type="Gene3D" id="3.30.70.260">
    <property type="match status" value="1"/>
</dbReference>
<dbReference type="CDD" id="cd01668">
    <property type="entry name" value="TGS_RSH"/>
    <property type="match status" value="1"/>
</dbReference>
<comment type="catalytic activity">
    <reaction evidence="5">
        <text>GTP + ATP = guanosine 3'-diphosphate 5'-triphosphate + AMP</text>
        <dbReference type="Rhea" id="RHEA:22088"/>
        <dbReference type="ChEBI" id="CHEBI:30616"/>
        <dbReference type="ChEBI" id="CHEBI:37565"/>
        <dbReference type="ChEBI" id="CHEBI:142410"/>
        <dbReference type="ChEBI" id="CHEBI:456215"/>
        <dbReference type="EC" id="2.7.6.5"/>
    </reaction>
</comment>
<dbReference type="RefSeq" id="WP_100283039.1">
    <property type="nucleotide sequence ID" value="NZ_CP024923.1"/>
</dbReference>
<dbReference type="Pfam" id="PF02824">
    <property type="entry name" value="TGS"/>
    <property type="match status" value="1"/>
</dbReference>
<dbReference type="GO" id="GO:0008728">
    <property type="term" value="F:GTP diphosphokinase activity"/>
    <property type="evidence" value="ECO:0007669"/>
    <property type="project" value="UniProtKB-EC"/>
</dbReference>
<dbReference type="PROSITE" id="PS51880">
    <property type="entry name" value="TGS"/>
    <property type="match status" value="1"/>
</dbReference>
<dbReference type="Pfam" id="PF19296">
    <property type="entry name" value="RelA_AH_RIS"/>
    <property type="match status" value="2"/>
</dbReference>
<dbReference type="InterPro" id="IPR007685">
    <property type="entry name" value="RelA_SpoT"/>
</dbReference>
<dbReference type="GO" id="GO:0015969">
    <property type="term" value="P:guanosine tetraphosphate metabolic process"/>
    <property type="evidence" value="ECO:0007669"/>
    <property type="project" value="InterPro"/>
</dbReference>
<keyword evidence="10" id="KW-0378">Hydrolase</keyword>
<dbReference type="CDD" id="cd05399">
    <property type="entry name" value="NT_Rel-Spo_like"/>
    <property type="match status" value="1"/>
</dbReference>
<evidence type="ECO:0000256" key="1">
    <source>
        <dbReference type="ARBA" id="ARBA00013251"/>
    </source>
</evidence>
<evidence type="ECO:0000259" key="7">
    <source>
        <dbReference type="PROSITE" id="PS51671"/>
    </source>
</evidence>